<feature type="compositionally biased region" description="Low complexity" evidence="1">
    <location>
        <begin position="136"/>
        <end position="166"/>
    </location>
</feature>
<protein>
    <recommendedName>
        <fullName evidence="2">SAP domain-containing protein</fullName>
    </recommendedName>
</protein>
<dbReference type="PROSITE" id="PS50800">
    <property type="entry name" value="SAP"/>
    <property type="match status" value="1"/>
</dbReference>
<feature type="compositionally biased region" description="Basic and acidic residues" evidence="1">
    <location>
        <begin position="464"/>
        <end position="490"/>
    </location>
</feature>
<feature type="compositionally biased region" description="Basic and acidic residues" evidence="1">
    <location>
        <begin position="243"/>
        <end position="255"/>
    </location>
</feature>
<dbReference type="InterPro" id="IPR032552">
    <property type="entry name" value="RSB_motif"/>
</dbReference>
<feature type="region of interest" description="Disordered" evidence="1">
    <location>
        <begin position="44"/>
        <end position="261"/>
    </location>
</feature>
<reference evidence="3" key="1">
    <citation type="journal article" date="2019" name="Plant J.">
        <title>Chlorella vulgaris genome assembly and annotation reveals the molecular basis for metabolic acclimation to high light conditions.</title>
        <authorList>
            <person name="Cecchin M."/>
            <person name="Marcolungo L."/>
            <person name="Rossato M."/>
            <person name="Girolomoni L."/>
            <person name="Cosentino E."/>
            <person name="Cuine S."/>
            <person name="Li-Beisson Y."/>
            <person name="Delledonne M."/>
            <person name="Ballottari M."/>
        </authorList>
    </citation>
    <scope>NUCLEOTIDE SEQUENCE</scope>
    <source>
        <strain evidence="3">211/11P</strain>
    </source>
</reference>
<dbReference type="Proteomes" id="UP001055712">
    <property type="component" value="Unassembled WGS sequence"/>
</dbReference>
<feature type="compositionally biased region" description="Acidic residues" evidence="1">
    <location>
        <begin position="167"/>
        <end position="177"/>
    </location>
</feature>
<dbReference type="EMBL" id="SIDB01000008">
    <property type="protein sequence ID" value="KAI3429480.1"/>
    <property type="molecule type" value="Genomic_DNA"/>
</dbReference>
<feature type="compositionally biased region" description="Acidic residues" evidence="1">
    <location>
        <begin position="63"/>
        <end position="77"/>
    </location>
</feature>
<feature type="region of interest" description="Disordered" evidence="1">
    <location>
        <begin position="361"/>
        <end position="416"/>
    </location>
</feature>
<dbReference type="PANTHER" id="PTHR47031:SF3">
    <property type="entry name" value="SAP DOMAIN-CONTAINING PROTEIN"/>
    <property type="match status" value="1"/>
</dbReference>
<dbReference type="InterPro" id="IPR003034">
    <property type="entry name" value="SAP_dom"/>
</dbReference>
<proteinExistence type="predicted"/>
<accession>A0A9D4TMY0</accession>
<evidence type="ECO:0000313" key="4">
    <source>
        <dbReference type="Proteomes" id="UP001055712"/>
    </source>
</evidence>
<organism evidence="3 4">
    <name type="scientific">Chlorella vulgaris</name>
    <name type="common">Green alga</name>
    <dbReference type="NCBI Taxonomy" id="3077"/>
    <lineage>
        <taxon>Eukaryota</taxon>
        <taxon>Viridiplantae</taxon>
        <taxon>Chlorophyta</taxon>
        <taxon>core chlorophytes</taxon>
        <taxon>Trebouxiophyceae</taxon>
        <taxon>Chlorellales</taxon>
        <taxon>Chlorellaceae</taxon>
        <taxon>Chlorella clade</taxon>
        <taxon>Chlorella</taxon>
    </lineage>
</organism>
<evidence type="ECO:0000259" key="2">
    <source>
        <dbReference type="PROSITE" id="PS50800"/>
    </source>
</evidence>
<gene>
    <name evidence="3" type="ORF">D9Q98_005571</name>
</gene>
<dbReference type="AlphaFoldDB" id="A0A9D4TMY0"/>
<name>A0A9D4TMY0_CHLVU</name>
<feature type="region of interest" description="Disordered" evidence="1">
    <location>
        <begin position="445"/>
        <end position="490"/>
    </location>
</feature>
<feature type="compositionally biased region" description="Basic and acidic residues" evidence="1">
    <location>
        <begin position="187"/>
        <end position="208"/>
    </location>
</feature>
<feature type="compositionally biased region" description="Low complexity" evidence="1">
    <location>
        <begin position="90"/>
        <end position="117"/>
    </location>
</feature>
<comment type="caution">
    <text evidence="3">The sequence shown here is derived from an EMBL/GenBank/DDBJ whole genome shotgun (WGS) entry which is preliminary data.</text>
</comment>
<dbReference type="Pfam" id="PF02037">
    <property type="entry name" value="SAP"/>
    <property type="match status" value="1"/>
</dbReference>
<feature type="compositionally biased region" description="Low complexity" evidence="1">
    <location>
        <begin position="51"/>
        <end position="62"/>
    </location>
</feature>
<dbReference type="InterPro" id="IPR034257">
    <property type="entry name" value="Acinus_RRM"/>
</dbReference>
<evidence type="ECO:0000256" key="1">
    <source>
        <dbReference type="SAM" id="MobiDB-lite"/>
    </source>
</evidence>
<dbReference type="SUPFAM" id="SSF68906">
    <property type="entry name" value="SAP domain"/>
    <property type="match status" value="1"/>
</dbReference>
<feature type="compositionally biased region" description="Low complexity" evidence="1">
    <location>
        <begin position="217"/>
        <end position="226"/>
    </location>
</feature>
<dbReference type="CDD" id="cd12432">
    <property type="entry name" value="RRM_ACINU"/>
    <property type="match status" value="1"/>
</dbReference>
<reference evidence="3" key="2">
    <citation type="submission" date="2020-11" db="EMBL/GenBank/DDBJ databases">
        <authorList>
            <person name="Cecchin M."/>
            <person name="Marcolungo L."/>
            <person name="Rossato M."/>
            <person name="Girolomoni L."/>
            <person name="Cosentino E."/>
            <person name="Cuine S."/>
            <person name="Li-Beisson Y."/>
            <person name="Delledonne M."/>
            <person name="Ballottari M."/>
        </authorList>
    </citation>
    <scope>NUCLEOTIDE SEQUENCE</scope>
    <source>
        <strain evidence="3">211/11P</strain>
        <tissue evidence="3">Whole cell</tissue>
    </source>
</reference>
<dbReference type="PANTHER" id="PTHR47031">
    <property type="entry name" value="SAP DNA-BINDING DOMAIN-CONTAINING PROTEIN"/>
    <property type="match status" value="1"/>
</dbReference>
<dbReference type="Gene3D" id="1.10.720.30">
    <property type="entry name" value="SAP domain"/>
    <property type="match status" value="1"/>
</dbReference>
<dbReference type="InterPro" id="IPR036361">
    <property type="entry name" value="SAP_dom_sf"/>
</dbReference>
<dbReference type="SMART" id="SM00513">
    <property type="entry name" value="SAP"/>
    <property type="match status" value="1"/>
</dbReference>
<feature type="domain" description="SAP" evidence="2">
    <location>
        <begin position="7"/>
        <end position="41"/>
    </location>
</feature>
<dbReference type="Pfam" id="PF16294">
    <property type="entry name" value="RSB_motif"/>
    <property type="match status" value="1"/>
</dbReference>
<feature type="compositionally biased region" description="Basic and acidic residues" evidence="1">
    <location>
        <begin position="78"/>
        <end position="89"/>
    </location>
</feature>
<dbReference type="OrthoDB" id="514828at2759"/>
<sequence length="553" mass="58062">MVDTAWVLELKVAELKDELKKRELPVTGKKAELADRLVAFLEEDAKEKGSPAAEAEAPVSEEAAPEQEGEDEAAEEEAPVKAKEPKKDAAPVVAASEPAAAVEEDAPPAAAAGLEPATTSKQAEGGEAQPAASTGKVVEQQEAAPAAAGEKEAAAAADVPAVVADDVVLDYGEESEGEGAAPVEQPSKPEAEAADGGKRKRGEEEAGAVRRGSKPVAAAGAAGGSAERPSKVLRGGSGFVMDSIEKGEAPPREAVPEASEPATRALRIDGFVRPFQERQVRELLGETGQVLALWMPSIKTHCYAVFESKAQAEETRKATYGLQWPITNPKRLAPRFVPLLEAESAIGTGAGNPDFRLRRMEEDGEEEQAPEVAAEQQMPDAAPEAPASGSVPDKSQREWNLNRRSPSPPRGEGVRDLREVLNRRISGRGSDAAAAGAALGAAAAAAASVGMHGEQDLPPGIGLPERRLQREQEREPERRSSGRGPRWEEERVLTLDELFKKTVGKPCIYWLPLTDDQVVEKKRKKAAEAAEAAAAAAAAAALPQAENGAVAAS</sequence>
<evidence type="ECO:0000313" key="3">
    <source>
        <dbReference type="EMBL" id="KAI3429480.1"/>
    </source>
</evidence>
<keyword evidence="4" id="KW-1185">Reference proteome</keyword>